<feature type="compositionally biased region" description="Low complexity" evidence="1">
    <location>
        <begin position="273"/>
        <end position="305"/>
    </location>
</feature>
<feature type="compositionally biased region" description="Basic and acidic residues" evidence="1">
    <location>
        <begin position="56"/>
        <end position="68"/>
    </location>
</feature>
<keyword evidence="3" id="KW-1185">Reference proteome</keyword>
<organism evidence="2 3">
    <name type="scientific">Stereocaulon virgatum</name>
    <dbReference type="NCBI Taxonomy" id="373712"/>
    <lineage>
        <taxon>Eukaryota</taxon>
        <taxon>Fungi</taxon>
        <taxon>Dikarya</taxon>
        <taxon>Ascomycota</taxon>
        <taxon>Pezizomycotina</taxon>
        <taxon>Lecanoromycetes</taxon>
        <taxon>OSLEUM clade</taxon>
        <taxon>Lecanoromycetidae</taxon>
        <taxon>Lecanorales</taxon>
        <taxon>Lecanorineae</taxon>
        <taxon>Stereocaulaceae</taxon>
        <taxon>Stereocaulon</taxon>
    </lineage>
</organism>
<evidence type="ECO:0000313" key="3">
    <source>
        <dbReference type="Proteomes" id="UP001590950"/>
    </source>
</evidence>
<name>A0ABR4AJ69_9LECA</name>
<feature type="compositionally biased region" description="Low complexity" evidence="1">
    <location>
        <begin position="119"/>
        <end position="130"/>
    </location>
</feature>
<feature type="region of interest" description="Disordered" evidence="1">
    <location>
        <begin position="1"/>
        <end position="130"/>
    </location>
</feature>
<evidence type="ECO:0000256" key="1">
    <source>
        <dbReference type="SAM" id="MobiDB-lite"/>
    </source>
</evidence>
<evidence type="ECO:0000313" key="2">
    <source>
        <dbReference type="EMBL" id="KAL2045534.1"/>
    </source>
</evidence>
<proteinExistence type="predicted"/>
<comment type="caution">
    <text evidence="2">The sequence shown here is derived from an EMBL/GenBank/DDBJ whole genome shotgun (WGS) entry which is preliminary data.</text>
</comment>
<dbReference type="PANTHER" id="PTHR42111:SF1">
    <property type="entry name" value="YALI0D23727P"/>
    <property type="match status" value="1"/>
</dbReference>
<dbReference type="PANTHER" id="PTHR42111">
    <property type="entry name" value="YALI0D23727P"/>
    <property type="match status" value="1"/>
</dbReference>
<feature type="region of interest" description="Disordered" evidence="1">
    <location>
        <begin position="254"/>
        <end position="370"/>
    </location>
</feature>
<accession>A0ABR4AJ69</accession>
<sequence length="370" mass="38006">MADKQAVLGNDIGDDSGSRISSVPLLGEGLNSAPESNETSDLDGKPGKRRFWNLGRKKEDEKAKKKQEAVGAGAAPTTAPTTASKTMRPVSPLIGVGPPIKQTISHPYGAPGSPGRNLSSSSPGIPSPASSQIFERSVQEDGLASSASPAIPAHITTENHIPPVLDASSEAITDDRLNPDNVEIVMHVAHQPAAVTVTGTGTSEGVGMSWSDDLLAHPDNDDAASNYGALDSHDVRRLSFISFADVVHAEHVDHSGNVPPGISSPLASISHNRSPSPVRSPLSSQGLGGSSFVSGSDSSRGLDSSPNRGGHGPASPFLGHSPPTGGELTIETMRQALRKTGSGDLSGARSQPMSATGGDDGTVEHPFKES</sequence>
<reference evidence="2 3" key="1">
    <citation type="submission" date="2024-09" db="EMBL/GenBank/DDBJ databases">
        <title>Rethinking Asexuality: The Enigmatic Case of Functional Sexual Genes in Lepraria (Stereocaulaceae).</title>
        <authorList>
            <person name="Doellman M."/>
            <person name="Sun Y."/>
            <person name="Barcenas-Pena A."/>
            <person name="Lumbsch H.T."/>
            <person name="Grewe F."/>
        </authorList>
    </citation>
    <scope>NUCLEOTIDE SEQUENCE [LARGE SCALE GENOMIC DNA]</scope>
    <source>
        <strain evidence="2 3">Mercado 3170</strain>
    </source>
</reference>
<protein>
    <submittedName>
        <fullName evidence="2">Uncharacterized protein</fullName>
    </submittedName>
</protein>
<feature type="compositionally biased region" description="Low complexity" evidence="1">
    <location>
        <begin position="69"/>
        <end position="83"/>
    </location>
</feature>
<dbReference type="Proteomes" id="UP001590950">
    <property type="component" value="Unassembled WGS sequence"/>
</dbReference>
<dbReference type="EMBL" id="JBEFKJ010000006">
    <property type="protein sequence ID" value="KAL2045534.1"/>
    <property type="molecule type" value="Genomic_DNA"/>
</dbReference>
<gene>
    <name evidence="2" type="ORF">N7G274_001962</name>
</gene>